<name>A0A4R0HW68_9ACTN</name>
<keyword evidence="1" id="KW-0732">Signal</keyword>
<keyword evidence="3" id="KW-1185">Reference proteome</keyword>
<feature type="signal peptide" evidence="1">
    <location>
        <begin position="1"/>
        <end position="26"/>
    </location>
</feature>
<feature type="chain" id="PRO_5020425019" description="Surface-anchored protein" evidence="1">
    <location>
        <begin position="27"/>
        <end position="213"/>
    </location>
</feature>
<comment type="caution">
    <text evidence="2">The sequence shown here is derived from an EMBL/GenBank/DDBJ whole genome shotgun (WGS) entry which is preliminary data.</text>
</comment>
<dbReference type="AlphaFoldDB" id="A0A4R0HW68"/>
<accession>A0A4R0HW68</accession>
<sequence length="213" mass="21789">MKTRRLAGSLIAGFVAAVLTVAPAHAATTISSGHVDAIDVDWTGSALTFDLRDSTVTPAVDRAPADVVLNAVSASKTTVPSNSAYSFLGTAGSPVWILPQTQASGIVWPGFNTEDVPSGALSGNAVTVKLVSVTGPADVSVYTTNSLGTPTIWFDSGNGLPDTRSIAINTHAHANWAFEAAGTYTAVFEVTATTSGGTAITTGQKTYTFTVQP</sequence>
<dbReference type="NCBIfam" id="TIGR03769">
    <property type="entry name" value="P_ac_wall_RPT"/>
    <property type="match status" value="1"/>
</dbReference>
<dbReference type="OrthoDB" id="4424311at2"/>
<dbReference type="NCBIfam" id="NF038134">
    <property type="entry name" value="choice_anch_M"/>
    <property type="match status" value="1"/>
</dbReference>
<dbReference type="RefSeq" id="WP_131296444.1">
    <property type="nucleotide sequence ID" value="NZ_SJKA01000028.1"/>
</dbReference>
<organism evidence="2 3">
    <name type="scientific">Kribbella sindirgiensis</name>
    <dbReference type="NCBI Taxonomy" id="1124744"/>
    <lineage>
        <taxon>Bacteria</taxon>
        <taxon>Bacillati</taxon>
        <taxon>Actinomycetota</taxon>
        <taxon>Actinomycetes</taxon>
        <taxon>Propionibacteriales</taxon>
        <taxon>Kribbellaceae</taxon>
        <taxon>Kribbella</taxon>
    </lineage>
</organism>
<evidence type="ECO:0008006" key="4">
    <source>
        <dbReference type="Google" id="ProtNLM"/>
    </source>
</evidence>
<evidence type="ECO:0000313" key="2">
    <source>
        <dbReference type="EMBL" id="TCC16746.1"/>
    </source>
</evidence>
<evidence type="ECO:0000256" key="1">
    <source>
        <dbReference type="SAM" id="SignalP"/>
    </source>
</evidence>
<protein>
    <recommendedName>
        <fullName evidence="4">Surface-anchored protein</fullName>
    </recommendedName>
</protein>
<dbReference type="InterPro" id="IPR022435">
    <property type="entry name" value="Surface-anchored_actinobac"/>
</dbReference>
<reference evidence="2 3" key="1">
    <citation type="submission" date="2019-02" db="EMBL/GenBank/DDBJ databases">
        <title>Kribbella capetownensis sp. nov. and Kribbella speibonae sp. nov., isolated from soil.</title>
        <authorList>
            <person name="Curtis S.M."/>
            <person name="Norton I."/>
            <person name="Everest G.J."/>
            <person name="Meyers P.R."/>
        </authorList>
    </citation>
    <scope>NUCLEOTIDE SEQUENCE [LARGE SCALE GENOMIC DNA]</scope>
    <source>
        <strain evidence="2 3">DSM 27082</strain>
    </source>
</reference>
<dbReference type="EMBL" id="SJKA01000028">
    <property type="protein sequence ID" value="TCC16746.1"/>
    <property type="molecule type" value="Genomic_DNA"/>
</dbReference>
<dbReference type="Proteomes" id="UP000292695">
    <property type="component" value="Unassembled WGS sequence"/>
</dbReference>
<evidence type="ECO:0000313" key="3">
    <source>
        <dbReference type="Proteomes" id="UP000292695"/>
    </source>
</evidence>
<proteinExistence type="predicted"/>
<gene>
    <name evidence="2" type="ORF">E0H50_40330</name>
</gene>